<comment type="caution">
    <text evidence="11">The sequence shown here is derived from an EMBL/GenBank/DDBJ whole genome shotgun (WGS) entry which is preliminary data.</text>
</comment>
<name>A0A4Q7MC33_9BURK</name>
<protein>
    <submittedName>
        <fullName evidence="11">Type II secretion system (T2SS) protein C</fullName>
    </submittedName>
</protein>
<dbReference type="AlphaFoldDB" id="A0A4Q7MC33"/>
<gene>
    <name evidence="11" type="ORF">EV679_3297</name>
</gene>
<dbReference type="GO" id="GO:0015031">
    <property type="term" value="P:protein transport"/>
    <property type="evidence" value="ECO:0007669"/>
    <property type="project" value="UniProtKB-KW"/>
</dbReference>
<feature type="transmembrane region" description="Helical" evidence="9">
    <location>
        <begin position="76"/>
        <end position="98"/>
    </location>
</feature>
<dbReference type="Pfam" id="PF11356">
    <property type="entry name" value="T2SSC"/>
    <property type="match status" value="1"/>
</dbReference>
<accession>A0A4Q7MC33</accession>
<evidence type="ECO:0000256" key="6">
    <source>
        <dbReference type="ARBA" id="ARBA00022927"/>
    </source>
</evidence>
<keyword evidence="8 9" id="KW-0472">Membrane</keyword>
<keyword evidence="6" id="KW-0653">Protein transport</keyword>
<evidence type="ECO:0000256" key="5">
    <source>
        <dbReference type="ARBA" id="ARBA00022692"/>
    </source>
</evidence>
<comment type="subcellular location">
    <subcellularLocation>
        <location evidence="1">Cell inner membrane</location>
    </subcellularLocation>
</comment>
<keyword evidence="3" id="KW-1003">Cell membrane</keyword>
<feature type="domain" description="Type II secretion system protein GspC N-terminal" evidence="10">
    <location>
        <begin position="131"/>
        <end position="192"/>
    </location>
</feature>
<dbReference type="Proteomes" id="UP000292039">
    <property type="component" value="Unassembled WGS sequence"/>
</dbReference>
<sequence>MTVLIAAGCEAEGLGTRSCCSFCFPAAVPAFPALIYLDFACPRFAALNICHCHGAFVNFRLPALRFPQIRVNPASLVRLLAALALAVGLGVWTVLLLAPRPGAIPPSMTFETVAGTDVQPVARWFGGGNQRVRVTVAGIIAMGNDRGAAVLSVDGATPRAYRVGETLAPGVTLVAVARDEVSIDQDGAVEAVRMAADPRPVIQGFVKVAPESSPAQP</sequence>
<evidence type="ECO:0000256" key="1">
    <source>
        <dbReference type="ARBA" id="ARBA00004533"/>
    </source>
</evidence>
<evidence type="ECO:0000256" key="7">
    <source>
        <dbReference type="ARBA" id="ARBA00022989"/>
    </source>
</evidence>
<keyword evidence="2" id="KW-0813">Transport</keyword>
<keyword evidence="5 9" id="KW-0812">Transmembrane</keyword>
<evidence type="ECO:0000313" key="12">
    <source>
        <dbReference type="Proteomes" id="UP000292039"/>
    </source>
</evidence>
<evidence type="ECO:0000313" key="11">
    <source>
        <dbReference type="EMBL" id="RZS64947.1"/>
    </source>
</evidence>
<dbReference type="Gene3D" id="2.30.30.830">
    <property type="match status" value="1"/>
</dbReference>
<keyword evidence="7 9" id="KW-1133">Transmembrane helix</keyword>
<evidence type="ECO:0000256" key="2">
    <source>
        <dbReference type="ARBA" id="ARBA00022448"/>
    </source>
</evidence>
<evidence type="ECO:0000256" key="8">
    <source>
        <dbReference type="ARBA" id="ARBA00023136"/>
    </source>
</evidence>
<dbReference type="EMBL" id="SGWZ01000007">
    <property type="protein sequence ID" value="RZS64947.1"/>
    <property type="molecule type" value="Genomic_DNA"/>
</dbReference>
<evidence type="ECO:0000256" key="9">
    <source>
        <dbReference type="SAM" id="Phobius"/>
    </source>
</evidence>
<evidence type="ECO:0000256" key="4">
    <source>
        <dbReference type="ARBA" id="ARBA00022519"/>
    </source>
</evidence>
<proteinExistence type="predicted"/>
<dbReference type="GO" id="GO:0005886">
    <property type="term" value="C:plasma membrane"/>
    <property type="evidence" value="ECO:0007669"/>
    <property type="project" value="UniProtKB-SubCell"/>
</dbReference>
<dbReference type="InterPro" id="IPR024961">
    <property type="entry name" value="T2SS_GspC_N"/>
</dbReference>
<organism evidence="11 12">
    <name type="scientific">Kerstersia gyiorum</name>
    <dbReference type="NCBI Taxonomy" id="206506"/>
    <lineage>
        <taxon>Bacteria</taxon>
        <taxon>Pseudomonadati</taxon>
        <taxon>Pseudomonadota</taxon>
        <taxon>Betaproteobacteria</taxon>
        <taxon>Burkholderiales</taxon>
        <taxon>Alcaligenaceae</taxon>
        <taxon>Kerstersia</taxon>
    </lineage>
</organism>
<evidence type="ECO:0000259" key="10">
    <source>
        <dbReference type="Pfam" id="PF11356"/>
    </source>
</evidence>
<evidence type="ECO:0000256" key="3">
    <source>
        <dbReference type="ARBA" id="ARBA00022475"/>
    </source>
</evidence>
<keyword evidence="4" id="KW-0997">Cell inner membrane</keyword>
<reference evidence="11 12" key="1">
    <citation type="submission" date="2019-02" db="EMBL/GenBank/DDBJ databases">
        <title>Genomic Encyclopedia of Type Strains, Phase IV (KMG-IV): sequencing the most valuable type-strain genomes for metagenomic binning, comparative biology and taxonomic classification.</title>
        <authorList>
            <person name="Goeker M."/>
        </authorList>
    </citation>
    <scope>NUCLEOTIDE SEQUENCE [LARGE SCALE GENOMIC DNA]</scope>
    <source>
        <strain evidence="11 12">DSM 16618</strain>
    </source>
</reference>